<dbReference type="Gene3D" id="1.25.40.10">
    <property type="entry name" value="Tetratricopeptide repeat domain"/>
    <property type="match status" value="1"/>
</dbReference>
<feature type="domain" description="O-antigen ligase-related" evidence="7">
    <location>
        <begin position="181"/>
        <end position="320"/>
    </location>
</feature>
<dbReference type="Pfam" id="PF13181">
    <property type="entry name" value="TPR_8"/>
    <property type="match status" value="1"/>
</dbReference>
<evidence type="ECO:0000256" key="6">
    <source>
        <dbReference type="SAM" id="Phobius"/>
    </source>
</evidence>
<evidence type="ECO:0000256" key="2">
    <source>
        <dbReference type="ARBA" id="ARBA00022692"/>
    </source>
</evidence>
<keyword evidence="2 6" id="KW-0812">Transmembrane</keyword>
<feature type="transmembrane region" description="Helical" evidence="6">
    <location>
        <begin position="218"/>
        <end position="236"/>
    </location>
</feature>
<evidence type="ECO:0000256" key="1">
    <source>
        <dbReference type="ARBA" id="ARBA00004141"/>
    </source>
</evidence>
<dbReference type="PROSITE" id="PS50005">
    <property type="entry name" value="TPR"/>
    <property type="match status" value="1"/>
</dbReference>
<reference evidence="8" key="1">
    <citation type="journal article" date="2014" name="Int. J. Syst. Evol. Microbiol.">
        <title>Complete genome sequence of Corynebacterium casei LMG S-19264T (=DSM 44701T), isolated from a smear-ripened cheese.</title>
        <authorList>
            <consortium name="US DOE Joint Genome Institute (JGI-PGF)"/>
            <person name="Walter F."/>
            <person name="Albersmeier A."/>
            <person name="Kalinowski J."/>
            <person name="Ruckert C."/>
        </authorList>
    </citation>
    <scope>NUCLEOTIDE SEQUENCE</scope>
    <source>
        <strain evidence="8">KCTC 12870</strain>
    </source>
</reference>
<keyword evidence="9" id="KW-1185">Reference proteome</keyword>
<evidence type="ECO:0000256" key="5">
    <source>
        <dbReference type="PROSITE-ProRule" id="PRU00339"/>
    </source>
</evidence>
<evidence type="ECO:0000313" key="9">
    <source>
        <dbReference type="Proteomes" id="UP000642829"/>
    </source>
</evidence>
<dbReference type="AlphaFoldDB" id="A0A8J3GEP9"/>
<comment type="subcellular location">
    <subcellularLocation>
        <location evidence="1">Membrane</location>
        <topology evidence="1">Multi-pass membrane protein</topology>
    </subcellularLocation>
</comment>
<feature type="transmembrane region" description="Helical" evidence="6">
    <location>
        <begin position="313"/>
        <end position="332"/>
    </location>
</feature>
<dbReference type="InterPro" id="IPR051533">
    <property type="entry name" value="WaaL-like"/>
</dbReference>
<evidence type="ECO:0000313" key="8">
    <source>
        <dbReference type="EMBL" id="GHC05125.1"/>
    </source>
</evidence>
<evidence type="ECO:0000256" key="4">
    <source>
        <dbReference type="ARBA" id="ARBA00023136"/>
    </source>
</evidence>
<dbReference type="SMART" id="SM00028">
    <property type="entry name" value="TPR"/>
    <property type="match status" value="1"/>
</dbReference>
<dbReference type="EMBL" id="BMXG01000013">
    <property type="protein sequence ID" value="GHC05125.1"/>
    <property type="molecule type" value="Genomic_DNA"/>
</dbReference>
<feature type="transmembrane region" description="Helical" evidence="6">
    <location>
        <begin position="85"/>
        <end position="108"/>
    </location>
</feature>
<comment type="caution">
    <text evidence="8">The sequence shown here is derived from an EMBL/GenBank/DDBJ whole genome shotgun (WGS) entry which is preliminary data.</text>
</comment>
<dbReference type="PANTHER" id="PTHR37422">
    <property type="entry name" value="TEICHURONIC ACID BIOSYNTHESIS PROTEIN TUAE"/>
    <property type="match status" value="1"/>
</dbReference>
<keyword evidence="4 6" id="KW-0472">Membrane</keyword>
<dbReference type="Pfam" id="PF04932">
    <property type="entry name" value="Wzy_C"/>
    <property type="match status" value="1"/>
</dbReference>
<sequence>MVISVALLGVALMFHTLCLLADNSRDPFTLNPLGLAFFPVLLYVALNLYLVSSYGWRGQEELLGLLQGIGLFWLTVQNFRTRNHIWFMMLVLAGVACVAVLLGIMQFFHRPEWLPQIFDPLESQMYHVWLPTQYLGRATGSFGAPTSYAGFLLLMVFPFLVAGFSRRFSPMARAFFVYAGLMLVGAIFLSMTRGALILLAIGLFLLPFVVRAKFKTIVIGWLLSALLLGAAFFLFLNVNESFRERINTAIEIGGESSRPVMWHAAWKQFLDEPVLGNGVGAYDFLFEGQRPEGFNLSPGHVHNDYLETLADQGLIGLVLFWAPVALILYLAFREWLRQPDTVRISSMRDNGGNLRMPTPKFLISAVGLGLIMFCGHLFLEFHLRTPALLLLFFLFLGLLAKCVPIKRVQIKRTVPLRMGILVCGFSLAMLIPLWAIPQYAALIYVQNGRRMMTDFTQNLEELKRDEAYFDIMIGTLREGVQRAPKNAEAWSDLSNAIAAQDYLRPGRGGEFGREAEGFARKSLQLNANQPQAWINLGNALSLQGRMIEAGEAYRKATEIAPNRSDVWYFYAAHLNLLISTRPQALEAVEHSLRLQPGREDSINLRRKILVP</sequence>
<keyword evidence="5" id="KW-0802">TPR repeat</keyword>
<dbReference type="GO" id="GO:0016020">
    <property type="term" value="C:membrane"/>
    <property type="evidence" value="ECO:0007669"/>
    <property type="project" value="UniProtKB-SubCell"/>
</dbReference>
<feature type="transmembrane region" description="Helical" evidence="6">
    <location>
        <begin position="416"/>
        <end position="436"/>
    </location>
</feature>
<evidence type="ECO:0000256" key="3">
    <source>
        <dbReference type="ARBA" id="ARBA00022989"/>
    </source>
</evidence>
<keyword evidence="3 6" id="KW-1133">Transmembrane helix</keyword>
<dbReference type="SUPFAM" id="SSF48452">
    <property type="entry name" value="TPR-like"/>
    <property type="match status" value="1"/>
</dbReference>
<gene>
    <name evidence="8" type="ORF">GCM10007047_22630</name>
</gene>
<name>A0A8J3GEP9_9BACT</name>
<feature type="transmembrane region" description="Helical" evidence="6">
    <location>
        <begin position="146"/>
        <end position="164"/>
    </location>
</feature>
<dbReference type="InterPro" id="IPR011990">
    <property type="entry name" value="TPR-like_helical_dom_sf"/>
</dbReference>
<feature type="transmembrane region" description="Helical" evidence="6">
    <location>
        <begin position="176"/>
        <end position="206"/>
    </location>
</feature>
<feature type="transmembrane region" description="Helical" evidence="6">
    <location>
        <begin position="361"/>
        <end position="379"/>
    </location>
</feature>
<feature type="repeat" description="TPR" evidence="5">
    <location>
        <begin position="530"/>
        <end position="563"/>
    </location>
</feature>
<feature type="transmembrane region" description="Helical" evidence="6">
    <location>
        <begin position="30"/>
        <end position="50"/>
    </location>
</feature>
<dbReference type="PANTHER" id="PTHR37422:SF13">
    <property type="entry name" value="LIPOPOLYSACCHARIDE BIOSYNTHESIS PROTEIN PA4999-RELATED"/>
    <property type="match status" value="1"/>
</dbReference>
<evidence type="ECO:0000259" key="7">
    <source>
        <dbReference type="Pfam" id="PF04932"/>
    </source>
</evidence>
<dbReference type="InterPro" id="IPR019734">
    <property type="entry name" value="TPR_rpt"/>
</dbReference>
<protein>
    <recommendedName>
        <fullName evidence="7">O-antigen ligase-related domain-containing protein</fullName>
    </recommendedName>
</protein>
<accession>A0A8J3GEP9</accession>
<reference evidence="8" key="2">
    <citation type="submission" date="2020-09" db="EMBL/GenBank/DDBJ databases">
        <authorList>
            <person name="Sun Q."/>
            <person name="Kim S."/>
        </authorList>
    </citation>
    <scope>NUCLEOTIDE SEQUENCE</scope>
    <source>
        <strain evidence="8">KCTC 12870</strain>
    </source>
</reference>
<feature type="transmembrane region" description="Helical" evidence="6">
    <location>
        <begin position="385"/>
        <end position="404"/>
    </location>
</feature>
<organism evidence="8 9">
    <name type="scientific">Cerasicoccus arenae</name>
    <dbReference type="NCBI Taxonomy" id="424488"/>
    <lineage>
        <taxon>Bacteria</taxon>
        <taxon>Pseudomonadati</taxon>
        <taxon>Verrucomicrobiota</taxon>
        <taxon>Opitutia</taxon>
        <taxon>Puniceicoccales</taxon>
        <taxon>Cerasicoccaceae</taxon>
        <taxon>Cerasicoccus</taxon>
    </lineage>
</organism>
<dbReference type="Proteomes" id="UP000642829">
    <property type="component" value="Unassembled WGS sequence"/>
</dbReference>
<dbReference type="InterPro" id="IPR007016">
    <property type="entry name" value="O-antigen_ligase-rel_domated"/>
</dbReference>
<proteinExistence type="predicted"/>